<proteinExistence type="predicted"/>
<gene>
    <name evidence="1" type="ORF">PEPS_43880</name>
</gene>
<keyword evidence="1" id="KW-0614">Plasmid</keyword>
<geneLocation type="plasmid" evidence="1 2">
    <name>pPP6</name>
</geneLocation>
<keyword evidence="2" id="KW-1185">Reference proteome</keyword>
<protein>
    <recommendedName>
        <fullName evidence="3">Wadjet protein JetD C-terminal domain-containing protein</fullName>
    </recommendedName>
</protein>
<sequence>MKINIAQAKVLLQLKAGETLPSSKINLKLAIWQKMVEDQLVLVQQINRRSKSIFLNPNLPFDAYLQSHFGIDDLEQYLVFLEEKEKVDRASAIKVSSDSKVRHQRTFFGFMVTVLEPLTTTLNGQEFILHPTQGAFHFIYDYEQFIIPEDVVVVGVENAENFRQLHKQKHLFTDGPYMFVSRYPQNKDFVRWMQKNNHPYLHFGDFDFAGINIFLSEYATHLGDRAKLLIPHDFEFSLAKYGNKKLYDQQLNHYQLAALPKEYTWIIELFHQYKKCLEQEVFIES</sequence>
<reference evidence="1 2" key="1">
    <citation type="submission" date="2021-12" db="EMBL/GenBank/DDBJ databases">
        <title>Genome sequencing of bacteria with rrn-lacking chromosome and rrn-plasmid.</title>
        <authorList>
            <person name="Anda M."/>
            <person name="Iwasaki W."/>
        </authorList>
    </citation>
    <scope>NUCLEOTIDE SEQUENCE [LARGE SCALE GENOMIC DNA]</scope>
    <source>
        <strain evidence="1 2">NBRC 101262</strain>
        <plasmid evidence="1 2">pPP6</plasmid>
    </source>
</reference>
<evidence type="ECO:0008006" key="3">
    <source>
        <dbReference type="Google" id="ProtNLM"/>
    </source>
</evidence>
<evidence type="ECO:0000313" key="2">
    <source>
        <dbReference type="Proteomes" id="UP001354989"/>
    </source>
</evidence>
<name>A0ABN6LG34_9BACT</name>
<organism evidence="1 2">
    <name type="scientific">Persicobacter psychrovividus</name>
    <dbReference type="NCBI Taxonomy" id="387638"/>
    <lineage>
        <taxon>Bacteria</taxon>
        <taxon>Pseudomonadati</taxon>
        <taxon>Bacteroidota</taxon>
        <taxon>Cytophagia</taxon>
        <taxon>Cytophagales</taxon>
        <taxon>Persicobacteraceae</taxon>
        <taxon>Persicobacter</taxon>
    </lineage>
</organism>
<dbReference type="RefSeq" id="WP_338399397.1">
    <property type="nucleotide sequence ID" value="NZ_AP025298.1"/>
</dbReference>
<dbReference type="Proteomes" id="UP001354989">
    <property type="component" value="Plasmid pPP6"/>
</dbReference>
<accession>A0ABN6LG34</accession>
<evidence type="ECO:0000313" key="1">
    <source>
        <dbReference type="EMBL" id="BDD02108.1"/>
    </source>
</evidence>
<dbReference type="EMBL" id="AP025298">
    <property type="protein sequence ID" value="BDD02108.1"/>
    <property type="molecule type" value="Genomic_DNA"/>
</dbReference>